<dbReference type="InterPro" id="IPR021321">
    <property type="entry name" value="DUF2922"/>
</dbReference>
<evidence type="ECO:0000313" key="2">
    <source>
        <dbReference type="EMBL" id="USS00458.1"/>
    </source>
</evidence>
<evidence type="ECO:0000313" key="4">
    <source>
        <dbReference type="Proteomes" id="UP001055437"/>
    </source>
</evidence>
<dbReference type="AlphaFoldDB" id="A0A9N7JJT4"/>
<accession>A0A9N7JJT4</accession>
<dbReference type="EMBL" id="CP023671">
    <property type="protein sequence ID" value="AYE33898.1"/>
    <property type="molecule type" value="Genomic_DNA"/>
</dbReference>
<evidence type="ECO:0000313" key="3">
    <source>
        <dbReference type="Proteomes" id="UP000280586"/>
    </source>
</evidence>
<protein>
    <submittedName>
        <fullName evidence="1">DUF2922 domain-containing protein</fullName>
    </submittedName>
</protein>
<organism evidence="1 3">
    <name type="scientific">Clostridium septicum</name>
    <dbReference type="NCBI Taxonomy" id="1504"/>
    <lineage>
        <taxon>Bacteria</taxon>
        <taxon>Bacillati</taxon>
        <taxon>Bacillota</taxon>
        <taxon>Clostridia</taxon>
        <taxon>Eubacteriales</taxon>
        <taxon>Clostridiaceae</taxon>
        <taxon>Clostridium</taxon>
    </lineage>
</organism>
<reference evidence="1 3" key="1">
    <citation type="submission" date="2017-09" db="EMBL/GenBank/DDBJ databases">
        <authorList>
            <person name="Thomas P."/>
            <person name="Seyboldt C."/>
        </authorList>
    </citation>
    <scope>NUCLEOTIDE SEQUENCE [LARGE SCALE GENOMIC DNA]</scope>
    <source>
        <strain evidence="1 3">DSM 7534</strain>
    </source>
</reference>
<dbReference type="Proteomes" id="UP000280586">
    <property type="component" value="Chromosome"/>
</dbReference>
<dbReference type="KEGG" id="csep:CP523_05110"/>
<reference evidence="2" key="2">
    <citation type="submission" date="2022-06" db="EMBL/GenBank/DDBJ databases">
        <authorList>
            <person name="Holder M.E."/>
            <person name="Ajami N.J."/>
            <person name="Petrosino J.F."/>
        </authorList>
    </citation>
    <scope>NUCLEOTIDE SEQUENCE</scope>
    <source>
        <strain evidence="2">RMA 8861</strain>
    </source>
</reference>
<proteinExistence type="predicted"/>
<dbReference type="OrthoDB" id="9795264at2"/>
<dbReference type="EMBL" id="CP099799">
    <property type="protein sequence ID" value="USS00458.1"/>
    <property type="molecule type" value="Genomic_DNA"/>
</dbReference>
<sequence>MATTVVMGFKDPVDRTVRLSVRDVKSDVNDTEINALMDKIIETKTIETEAGALASKVKAEIVVREVTEVSMS</sequence>
<evidence type="ECO:0000313" key="1">
    <source>
        <dbReference type="EMBL" id="AYE33898.1"/>
    </source>
</evidence>
<keyword evidence="4" id="KW-1185">Reference proteome</keyword>
<gene>
    <name evidence="1" type="ORF">CP523_05110</name>
    <name evidence="2" type="ORF">NH397_13365</name>
</gene>
<dbReference type="RefSeq" id="WP_066676203.1">
    <property type="nucleotide sequence ID" value="NZ_CABMIZ010000014.1"/>
</dbReference>
<dbReference type="Proteomes" id="UP001055437">
    <property type="component" value="Chromosome"/>
</dbReference>
<dbReference type="GeneID" id="303560060"/>
<dbReference type="Pfam" id="PF11148">
    <property type="entry name" value="DUF2922"/>
    <property type="match status" value="1"/>
</dbReference>
<name>A0A9N7JJT4_CLOSE</name>